<feature type="non-terminal residue" evidence="2">
    <location>
        <position position="1"/>
    </location>
</feature>
<name>A0A5C3QFS6_9AGAR</name>
<evidence type="ECO:0000256" key="1">
    <source>
        <dbReference type="SAM" id="MobiDB-lite"/>
    </source>
</evidence>
<proteinExistence type="predicted"/>
<dbReference type="EMBL" id="ML178830">
    <property type="protein sequence ID" value="TFL00088.1"/>
    <property type="molecule type" value="Genomic_DNA"/>
</dbReference>
<reference evidence="2 3" key="1">
    <citation type="journal article" date="2019" name="Nat. Ecol. Evol.">
        <title>Megaphylogeny resolves global patterns of mushroom evolution.</title>
        <authorList>
            <person name="Varga T."/>
            <person name="Krizsan K."/>
            <person name="Foldi C."/>
            <person name="Dima B."/>
            <person name="Sanchez-Garcia M."/>
            <person name="Sanchez-Ramirez S."/>
            <person name="Szollosi G.J."/>
            <person name="Szarkandi J.G."/>
            <person name="Papp V."/>
            <person name="Albert L."/>
            <person name="Andreopoulos W."/>
            <person name="Angelini C."/>
            <person name="Antonin V."/>
            <person name="Barry K.W."/>
            <person name="Bougher N.L."/>
            <person name="Buchanan P."/>
            <person name="Buyck B."/>
            <person name="Bense V."/>
            <person name="Catcheside P."/>
            <person name="Chovatia M."/>
            <person name="Cooper J."/>
            <person name="Damon W."/>
            <person name="Desjardin D."/>
            <person name="Finy P."/>
            <person name="Geml J."/>
            <person name="Haridas S."/>
            <person name="Hughes K."/>
            <person name="Justo A."/>
            <person name="Karasinski D."/>
            <person name="Kautmanova I."/>
            <person name="Kiss B."/>
            <person name="Kocsube S."/>
            <person name="Kotiranta H."/>
            <person name="LaButti K.M."/>
            <person name="Lechner B.E."/>
            <person name="Liimatainen K."/>
            <person name="Lipzen A."/>
            <person name="Lukacs Z."/>
            <person name="Mihaltcheva S."/>
            <person name="Morgado L.N."/>
            <person name="Niskanen T."/>
            <person name="Noordeloos M.E."/>
            <person name="Ohm R.A."/>
            <person name="Ortiz-Santana B."/>
            <person name="Ovrebo C."/>
            <person name="Racz N."/>
            <person name="Riley R."/>
            <person name="Savchenko A."/>
            <person name="Shiryaev A."/>
            <person name="Soop K."/>
            <person name="Spirin V."/>
            <person name="Szebenyi C."/>
            <person name="Tomsovsky M."/>
            <person name="Tulloss R.E."/>
            <person name="Uehling J."/>
            <person name="Grigoriev I.V."/>
            <person name="Vagvolgyi C."/>
            <person name="Papp T."/>
            <person name="Martin F.M."/>
            <person name="Miettinen O."/>
            <person name="Hibbett D.S."/>
            <person name="Nagy L.G."/>
        </authorList>
    </citation>
    <scope>NUCLEOTIDE SEQUENCE [LARGE SCALE GENOMIC DNA]</scope>
    <source>
        <strain evidence="2 3">CBS 309.79</strain>
    </source>
</reference>
<feature type="compositionally biased region" description="Basic and acidic residues" evidence="1">
    <location>
        <begin position="52"/>
        <end position="62"/>
    </location>
</feature>
<keyword evidence="3" id="KW-1185">Reference proteome</keyword>
<feature type="region of interest" description="Disordered" evidence="1">
    <location>
        <begin position="126"/>
        <end position="243"/>
    </location>
</feature>
<feature type="compositionally biased region" description="Low complexity" evidence="1">
    <location>
        <begin position="229"/>
        <end position="243"/>
    </location>
</feature>
<dbReference type="STRING" id="1884261.A0A5C3QFS6"/>
<gene>
    <name evidence="2" type="ORF">BDV98DRAFT_622521</name>
</gene>
<feature type="compositionally biased region" description="Low complexity" evidence="1">
    <location>
        <begin position="413"/>
        <end position="430"/>
    </location>
</feature>
<feature type="compositionally biased region" description="Polar residues" evidence="1">
    <location>
        <begin position="431"/>
        <end position="446"/>
    </location>
</feature>
<dbReference type="AlphaFoldDB" id="A0A5C3QFS6"/>
<evidence type="ECO:0000313" key="2">
    <source>
        <dbReference type="EMBL" id="TFL00088.1"/>
    </source>
</evidence>
<protein>
    <submittedName>
        <fullName evidence="2">Uncharacterized protein</fullName>
    </submittedName>
</protein>
<feature type="compositionally biased region" description="Polar residues" evidence="1">
    <location>
        <begin position="352"/>
        <end position="382"/>
    </location>
</feature>
<organism evidence="2 3">
    <name type="scientific">Pterulicium gracile</name>
    <dbReference type="NCBI Taxonomy" id="1884261"/>
    <lineage>
        <taxon>Eukaryota</taxon>
        <taxon>Fungi</taxon>
        <taxon>Dikarya</taxon>
        <taxon>Basidiomycota</taxon>
        <taxon>Agaricomycotina</taxon>
        <taxon>Agaricomycetes</taxon>
        <taxon>Agaricomycetidae</taxon>
        <taxon>Agaricales</taxon>
        <taxon>Pleurotineae</taxon>
        <taxon>Pterulaceae</taxon>
        <taxon>Pterulicium</taxon>
    </lineage>
</organism>
<feature type="compositionally biased region" description="Low complexity" evidence="1">
    <location>
        <begin position="453"/>
        <end position="480"/>
    </location>
</feature>
<feature type="region of interest" description="Disordered" evidence="1">
    <location>
        <begin position="268"/>
        <end position="295"/>
    </location>
</feature>
<dbReference type="Proteomes" id="UP000305067">
    <property type="component" value="Unassembled WGS sequence"/>
</dbReference>
<feature type="compositionally biased region" description="Low complexity" evidence="1">
    <location>
        <begin position="165"/>
        <end position="182"/>
    </location>
</feature>
<feature type="region of interest" description="Disordered" evidence="1">
    <location>
        <begin position="38"/>
        <end position="96"/>
    </location>
</feature>
<evidence type="ECO:0000313" key="3">
    <source>
        <dbReference type="Proteomes" id="UP000305067"/>
    </source>
</evidence>
<feature type="compositionally biased region" description="Polar residues" evidence="1">
    <location>
        <begin position="38"/>
        <end position="51"/>
    </location>
</feature>
<accession>A0A5C3QFS6</accession>
<sequence>TAFVASSRYLWRCFQSFLHSSRLLHLALVAVPHSPSVFSALTKPTPSTDSSKLTRDARDTPQRRTRHRDGRQLRGGMGLTTGLGWSDSEDEDAPSALTRRVSSLAMSSSSSGIISRITSAAISTRSIGGGGRELRSAKSSGSMAGAYHGYSSGNGHPSGNGQGGMSRSSSQSSLRPFPSSMSRDTLLETEEEWEAELGLSSPAFRPTARSLPPTSWKRNASKGRGSTGSGVYAQSAGGGSSSSINLSVGQSDWSPLLPSPILSSARLSNGSEGAFGNGPGSASGNGPDSAFGNGPEGMYVGEWDGDEELSLTTTTTTLKRDKTLPPIPGGEGARSRVGAARSGIGRPRAGSLAQSTTSVEGISTTITSRTQPNTPRTSTSSLPAPRTSLPRSLKLPMSINSMAGGDRSPVPVPSLSNSSSYSQDMSPSPSTTYAYASPSGSLSKKTGTGLRRPSAPSSVNPATSSSARSSAASASRVSGSVNAYASTPTLRGSVGGSGIARPSGIAIPGGVRARAATGAGGVGLGKPRVGAGMVYRKSGGGRAVEVGTAF</sequence>
<dbReference type="OrthoDB" id="3064136at2759"/>
<feature type="compositionally biased region" description="Gly residues" evidence="1">
    <location>
        <begin position="273"/>
        <end position="283"/>
    </location>
</feature>
<feature type="region of interest" description="Disordered" evidence="1">
    <location>
        <begin position="313"/>
        <end position="480"/>
    </location>
</feature>